<protein>
    <recommendedName>
        <fullName evidence="3">Zinc-finger domain-containing protein</fullName>
    </recommendedName>
</protein>
<dbReference type="Proteomes" id="UP001365846">
    <property type="component" value="Unassembled WGS sequence"/>
</dbReference>
<name>A0ABU8VNT8_9BURK</name>
<dbReference type="EMBL" id="JBBKZU010000013">
    <property type="protein sequence ID" value="MEJ8814579.1"/>
    <property type="molecule type" value="Genomic_DNA"/>
</dbReference>
<dbReference type="Gene3D" id="1.10.10.1320">
    <property type="entry name" value="Anti-sigma factor, zinc-finger domain"/>
    <property type="match status" value="1"/>
</dbReference>
<proteinExistence type="predicted"/>
<keyword evidence="2" id="KW-1185">Reference proteome</keyword>
<accession>A0ABU8VNT8</accession>
<dbReference type="RefSeq" id="WP_340359801.1">
    <property type="nucleotide sequence ID" value="NZ_JBBKZU010000013.1"/>
</dbReference>
<organism evidence="1 2">
    <name type="scientific">Variovorax ureilyticus</name>
    <dbReference type="NCBI Taxonomy" id="1836198"/>
    <lineage>
        <taxon>Bacteria</taxon>
        <taxon>Pseudomonadati</taxon>
        <taxon>Pseudomonadota</taxon>
        <taxon>Betaproteobacteria</taxon>
        <taxon>Burkholderiales</taxon>
        <taxon>Comamonadaceae</taxon>
        <taxon>Variovorax</taxon>
    </lineage>
</organism>
<comment type="caution">
    <text evidence="1">The sequence shown here is derived from an EMBL/GenBank/DDBJ whole genome shotgun (WGS) entry which is preliminary data.</text>
</comment>
<evidence type="ECO:0000313" key="1">
    <source>
        <dbReference type="EMBL" id="MEJ8814579.1"/>
    </source>
</evidence>
<evidence type="ECO:0000313" key="2">
    <source>
        <dbReference type="Proteomes" id="UP001365846"/>
    </source>
</evidence>
<reference evidence="1 2" key="1">
    <citation type="submission" date="2024-03" db="EMBL/GenBank/DDBJ databases">
        <title>Novel species of the genus Variovorax.</title>
        <authorList>
            <person name="Liu Q."/>
            <person name="Xin Y.-H."/>
        </authorList>
    </citation>
    <scope>NUCLEOTIDE SEQUENCE [LARGE SCALE GENOMIC DNA]</scope>
    <source>
        <strain evidence="1 2">KACC 18899</strain>
    </source>
</reference>
<gene>
    <name evidence="1" type="ORF">WKW77_26115</name>
</gene>
<evidence type="ECO:0008006" key="3">
    <source>
        <dbReference type="Google" id="ProtNLM"/>
    </source>
</evidence>
<dbReference type="InterPro" id="IPR041916">
    <property type="entry name" value="Anti_sigma_zinc_sf"/>
</dbReference>
<sequence length="186" mass="20478">MNPHLDEDTLLAYWLGETDDTRTEAIDLHLLGCDPCGRTLDELVALGDAVRRAFDAGLVHAFVGAPFVQRLIDEGRRVREYRLAHNGSVNCSAAPEDEVLIARIEAPLANVERVDAVLHVSFADDAEYRAQDIPFDPASGEILMVPKIAIVRGLPAHVLTVRLVAHGEGRERTIGEYRLNHSPWAA</sequence>